<feature type="compositionally biased region" description="Basic and acidic residues" evidence="1">
    <location>
        <begin position="43"/>
        <end position="56"/>
    </location>
</feature>
<organism evidence="2 3">
    <name type="scientific">Streptomyces glomeratus</name>
    <dbReference type="NCBI Taxonomy" id="284452"/>
    <lineage>
        <taxon>Bacteria</taxon>
        <taxon>Bacillati</taxon>
        <taxon>Actinomycetota</taxon>
        <taxon>Actinomycetes</taxon>
        <taxon>Kitasatosporales</taxon>
        <taxon>Streptomycetaceae</taxon>
        <taxon>Streptomyces</taxon>
    </lineage>
</organism>
<keyword evidence="3" id="KW-1185">Reference proteome</keyword>
<comment type="caution">
    <text evidence="2">The sequence shown here is derived from an EMBL/GenBank/DDBJ whole genome shotgun (WGS) entry which is preliminary data.</text>
</comment>
<reference evidence="3" key="1">
    <citation type="journal article" date="2019" name="Int. J. Syst. Evol. Microbiol.">
        <title>The Global Catalogue of Microorganisms (GCM) 10K type strain sequencing project: providing services to taxonomists for standard genome sequencing and annotation.</title>
        <authorList>
            <consortium name="The Broad Institute Genomics Platform"/>
            <consortium name="The Broad Institute Genome Sequencing Center for Infectious Disease"/>
            <person name="Wu L."/>
            <person name="Ma J."/>
        </authorList>
    </citation>
    <scope>NUCLEOTIDE SEQUENCE [LARGE SCALE GENOMIC DNA]</scope>
    <source>
        <strain evidence="3">JCM 9091</strain>
    </source>
</reference>
<protein>
    <submittedName>
        <fullName evidence="2">Uncharacterized protein</fullName>
    </submittedName>
</protein>
<dbReference type="Proteomes" id="UP001501532">
    <property type="component" value="Unassembled WGS sequence"/>
</dbReference>
<feature type="region of interest" description="Disordered" evidence="1">
    <location>
        <begin position="32"/>
        <end position="56"/>
    </location>
</feature>
<name>A0ABP6L381_9ACTN</name>
<evidence type="ECO:0000313" key="3">
    <source>
        <dbReference type="Proteomes" id="UP001501532"/>
    </source>
</evidence>
<evidence type="ECO:0000313" key="2">
    <source>
        <dbReference type="EMBL" id="GAA3031461.1"/>
    </source>
</evidence>
<proteinExistence type="predicted"/>
<dbReference type="EMBL" id="BAAAUF010000010">
    <property type="protein sequence ID" value="GAA3031461.1"/>
    <property type="molecule type" value="Genomic_DNA"/>
</dbReference>
<evidence type="ECO:0000256" key="1">
    <source>
        <dbReference type="SAM" id="MobiDB-lite"/>
    </source>
</evidence>
<sequence length="71" mass="8090">MGETHVFLNVYGALGMLPGLYRHAVPAQQPGLRPIPVRRRSGKQREERAAETKANETKPLIATWNPWLRRT</sequence>
<gene>
    <name evidence="2" type="ORF">GCM10010448_11800</name>
</gene>
<accession>A0ABP6L381</accession>